<gene>
    <name evidence="1" type="ORF">MEDL_26796</name>
</gene>
<dbReference type="PANTHER" id="PTHR22605">
    <property type="entry name" value="RZ-TYPE DOMAIN-CONTAINING PROTEIN"/>
    <property type="match status" value="1"/>
</dbReference>
<comment type="caution">
    <text evidence="1">The sequence shown here is derived from an EMBL/GenBank/DDBJ whole genome shotgun (WGS) entry which is preliminary data.</text>
</comment>
<evidence type="ECO:0000313" key="1">
    <source>
        <dbReference type="EMBL" id="CAG2212874.1"/>
    </source>
</evidence>
<dbReference type="EMBL" id="CAJPWZ010001318">
    <property type="protein sequence ID" value="CAG2212874.1"/>
    <property type="molecule type" value="Genomic_DNA"/>
</dbReference>
<protein>
    <submittedName>
        <fullName evidence="1">RNF213</fullName>
        <ecNumber evidence="1">2.3.2.27</ecNumber>
    </submittedName>
</protein>
<dbReference type="InterPro" id="IPR031248">
    <property type="entry name" value="RNF213"/>
</dbReference>
<dbReference type="PANTHER" id="PTHR22605:SF16">
    <property type="entry name" value="E3 UBIQUITIN-PROTEIN LIGASE RNF213"/>
    <property type="match status" value="1"/>
</dbReference>
<keyword evidence="1" id="KW-0012">Acyltransferase</keyword>
<reference evidence="1" key="1">
    <citation type="submission" date="2021-03" db="EMBL/GenBank/DDBJ databases">
        <authorList>
            <person name="Bekaert M."/>
        </authorList>
    </citation>
    <scope>NUCLEOTIDE SEQUENCE</scope>
</reference>
<name>A0A8S3RUR4_MYTED</name>
<sequence length="488" mass="55659">MLILDNKETKILCRVWMEDRSQHILAPKILCVGKDDDGNTCRAEIIPGEKFCPECGSDHGDQSSKFNELGSRRKSKFVHVERQAEYISKKDELMCTRGSSTKQSSVSGSSSLTDSPDTCEFGEIMVKDLQMILNKRELSKDCTGSERCERASYYVDSIPEIERISRLQSNSKNSKGIPVFLHLLQSGVWEPTANLQENCLPKIEIRRSAFSEFERYFRNTEIENLRNELTILEREGNTRWIDQRLYQVEIYRNLKSCEFGAEAILDTKGADTSMNKLGHSFLRTCSVLRDFTEDRKECLKTFIRCKQLVYWLRETMPTGLKEFKVFVDLASISAGEGDMEMIDTNSQLAWLQTVKRSHGSVEVSSLQQAEAINTKEFIKHDELHDLQSRLILMAHTAESGFKDEVDRFNVILNGAVRLGNIYGKLVEAGCVLFSQWHAQFLCDRGRLACAFIYFGNGEDRHTLKGRVDESSQDVSYYTQNSEISPAVS</sequence>
<dbReference type="AlphaFoldDB" id="A0A8S3RUR4"/>
<keyword evidence="1" id="KW-0808">Transferase</keyword>
<dbReference type="GO" id="GO:0016887">
    <property type="term" value="F:ATP hydrolysis activity"/>
    <property type="evidence" value="ECO:0007669"/>
    <property type="project" value="InterPro"/>
</dbReference>
<keyword evidence="2" id="KW-1185">Reference proteome</keyword>
<organism evidence="1 2">
    <name type="scientific">Mytilus edulis</name>
    <name type="common">Blue mussel</name>
    <dbReference type="NCBI Taxonomy" id="6550"/>
    <lineage>
        <taxon>Eukaryota</taxon>
        <taxon>Metazoa</taxon>
        <taxon>Spiralia</taxon>
        <taxon>Lophotrochozoa</taxon>
        <taxon>Mollusca</taxon>
        <taxon>Bivalvia</taxon>
        <taxon>Autobranchia</taxon>
        <taxon>Pteriomorphia</taxon>
        <taxon>Mytilida</taxon>
        <taxon>Mytiloidea</taxon>
        <taxon>Mytilidae</taxon>
        <taxon>Mytilinae</taxon>
        <taxon>Mytilus</taxon>
    </lineage>
</organism>
<dbReference type="Proteomes" id="UP000683360">
    <property type="component" value="Unassembled WGS sequence"/>
</dbReference>
<evidence type="ECO:0000313" key="2">
    <source>
        <dbReference type="Proteomes" id="UP000683360"/>
    </source>
</evidence>
<dbReference type="EC" id="2.3.2.27" evidence="1"/>
<dbReference type="OrthoDB" id="6142015at2759"/>
<accession>A0A8S3RUR4</accession>
<dbReference type="GO" id="GO:0061630">
    <property type="term" value="F:ubiquitin protein ligase activity"/>
    <property type="evidence" value="ECO:0007669"/>
    <property type="project" value="UniProtKB-EC"/>
</dbReference>
<proteinExistence type="predicted"/>